<dbReference type="Proteomes" id="UP000775547">
    <property type="component" value="Unassembled WGS sequence"/>
</dbReference>
<dbReference type="EMBL" id="JABCKV010000041">
    <property type="protein sequence ID" value="KAG5645381.1"/>
    <property type="molecule type" value="Genomic_DNA"/>
</dbReference>
<evidence type="ECO:0000256" key="2">
    <source>
        <dbReference type="SAM" id="MobiDB-lite"/>
    </source>
</evidence>
<keyword evidence="1" id="KW-0175">Coiled coil</keyword>
<feature type="region of interest" description="Disordered" evidence="2">
    <location>
        <begin position="295"/>
        <end position="399"/>
    </location>
</feature>
<feature type="compositionally biased region" description="Basic and acidic residues" evidence="2">
    <location>
        <begin position="527"/>
        <end position="564"/>
    </location>
</feature>
<feature type="coiled-coil region" evidence="1">
    <location>
        <begin position="117"/>
        <end position="151"/>
    </location>
</feature>
<feature type="compositionally biased region" description="Low complexity" evidence="2">
    <location>
        <begin position="650"/>
        <end position="665"/>
    </location>
</feature>
<evidence type="ECO:0000313" key="4">
    <source>
        <dbReference type="Proteomes" id="UP000775547"/>
    </source>
</evidence>
<accession>A0A9P7G8U5</accession>
<feature type="compositionally biased region" description="Basic and acidic residues" evidence="2">
    <location>
        <begin position="316"/>
        <end position="334"/>
    </location>
</feature>
<gene>
    <name evidence="3" type="ORF">DXG03_006334</name>
</gene>
<feature type="compositionally biased region" description="Low complexity" evidence="2">
    <location>
        <begin position="367"/>
        <end position="399"/>
    </location>
</feature>
<feature type="compositionally biased region" description="Low complexity" evidence="2">
    <location>
        <begin position="419"/>
        <end position="453"/>
    </location>
</feature>
<feature type="region of interest" description="Disordered" evidence="2">
    <location>
        <begin position="181"/>
        <end position="201"/>
    </location>
</feature>
<name>A0A9P7G8U5_9AGAR</name>
<protein>
    <submittedName>
        <fullName evidence="3">Uncharacterized protein</fullName>
    </submittedName>
</protein>
<organism evidence="3 4">
    <name type="scientific">Asterophora parasitica</name>
    <dbReference type="NCBI Taxonomy" id="117018"/>
    <lineage>
        <taxon>Eukaryota</taxon>
        <taxon>Fungi</taxon>
        <taxon>Dikarya</taxon>
        <taxon>Basidiomycota</taxon>
        <taxon>Agaricomycotina</taxon>
        <taxon>Agaricomycetes</taxon>
        <taxon>Agaricomycetidae</taxon>
        <taxon>Agaricales</taxon>
        <taxon>Tricholomatineae</taxon>
        <taxon>Lyophyllaceae</taxon>
        <taxon>Asterophora</taxon>
    </lineage>
</organism>
<feature type="compositionally biased region" description="Polar residues" evidence="2">
    <location>
        <begin position="295"/>
        <end position="309"/>
    </location>
</feature>
<proteinExistence type="predicted"/>
<evidence type="ECO:0000313" key="3">
    <source>
        <dbReference type="EMBL" id="KAG5645381.1"/>
    </source>
</evidence>
<feature type="compositionally biased region" description="Low complexity" evidence="2">
    <location>
        <begin position="585"/>
        <end position="596"/>
    </location>
</feature>
<feature type="compositionally biased region" description="Polar residues" evidence="2">
    <location>
        <begin position="640"/>
        <end position="649"/>
    </location>
</feature>
<sequence length="689" mass="75480">MFFRCANNVRCASGNSNIPDIDLGAPCPLCRSIFDRSSIVKLHIDVEIKDISTADNDAKRLQNQLLSIAEAGATETALRELVAEVSAFVKPFTRDKYTELRNTHRMVAYLGDIKRKYRVARNQVEADKLRLKALEEEKAEVERRAKDERDAALAIETSLREHCLRSSKVYEEMVGAELARLRSTQSQTRVDSSQQPDASTPEYIASIDARLASYHEERVRTSGAAVTDPESYLVSPLPQFTGGFPSLSTNAFPLPDIDYDIDMEPEILRSVPSAATPQPTHTHPAYSIYQAYSRNASTNQQAPATTLNRSAPIPIPEREREPVHSGDNDYDIHRQTSSHNNRLPNHAHPQSHRTPGEGYPHPPSPPRLTSASAAASRPTRVSSTADETTLSSSAASQAAHFKHAPLRNMLTDSHADSASSLSNPSTRIPSSSRPSSYSSENRSSSSSYLSHPSMDPGDRQHHSADAPSVLYNSRENRSYSSAYPPPHPPVVPHDRQPHIADVLPTSSTSPYISLTTGSSSASTAAKLLEKQRLAEKAERKERERAERERIERESRERERPKGSPREGVYPHTESSDRHRRAGEGSSSTSTTQSQYSRLDPSIDRSSQVSTSSSRHYSSTRDSVQPSSSASTSASVLVGSTYGSQWVQSNGGHSSVRSGDSSSHRGNSYGADKYGPSKASMPPVLSATRA</sequence>
<feature type="compositionally biased region" description="Polar residues" evidence="2">
    <location>
        <begin position="182"/>
        <end position="198"/>
    </location>
</feature>
<keyword evidence="4" id="KW-1185">Reference proteome</keyword>
<feature type="region of interest" description="Disordered" evidence="2">
    <location>
        <begin position="476"/>
        <end position="689"/>
    </location>
</feature>
<comment type="caution">
    <text evidence="3">The sequence shown here is derived from an EMBL/GenBank/DDBJ whole genome shotgun (WGS) entry which is preliminary data.</text>
</comment>
<feature type="compositionally biased region" description="Low complexity" evidence="2">
    <location>
        <begin position="603"/>
        <end position="639"/>
    </location>
</feature>
<reference evidence="3" key="2">
    <citation type="submission" date="2021-10" db="EMBL/GenBank/DDBJ databases">
        <title>Phylogenomics reveals ancestral predisposition of the termite-cultivated fungus Termitomyces towards a domesticated lifestyle.</title>
        <authorList>
            <person name="Auxier B."/>
            <person name="Grum-Grzhimaylo A."/>
            <person name="Cardenas M.E."/>
            <person name="Lodge J.D."/>
            <person name="Laessoe T."/>
            <person name="Pedersen O."/>
            <person name="Smith M.E."/>
            <person name="Kuyper T.W."/>
            <person name="Franco-Molano E.A."/>
            <person name="Baroni T.J."/>
            <person name="Aanen D.K."/>
        </authorList>
    </citation>
    <scope>NUCLEOTIDE SEQUENCE</scope>
    <source>
        <strain evidence="3">AP01</strain>
        <tissue evidence="3">Mycelium</tissue>
    </source>
</reference>
<feature type="region of interest" description="Disordered" evidence="2">
    <location>
        <begin position="414"/>
        <end position="464"/>
    </location>
</feature>
<feature type="compositionally biased region" description="Low complexity" evidence="2">
    <location>
        <begin position="513"/>
        <end position="526"/>
    </location>
</feature>
<reference evidence="3" key="1">
    <citation type="submission" date="2020-07" db="EMBL/GenBank/DDBJ databases">
        <authorList>
            <person name="Nieuwenhuis M."/>
            <person name="Van De Peppel L.J.J."/>
        </authorList>
    </citation>
    <scope>NUCLEOTIDE SEQUENCE</scope>
    <source>
        <strain evidence="3">AP01</strain>
        <tissue evidence="3">Mycelium</tissue>
    </source>
</reference>
<dbReference type="AlphaFoldDB" id="A0A9P7G8U5"/>
<evidence type="ECO:0000256" key="1">
    <source>
        <dbReference type="SAM" id="Coils"/>
    </source>
</evidence>
<dbReference type="OrthoDB" id="6105938at2759"/>